<evidence type="ECO:0000256" key="4">
    <source>
        <dbReference type="ARBA" id="ARBA00022857"/>
    </source>
</evidence>
<dbReference type="InterPro" id="IPR022675">
    <property type="entry name" value="G6P_DH_C"/>
</dbReference>
<dbReference type="PIRSF" id="PIRSF000110">
    <property type="entry name" value="G6PD"/>
    <property type="match status" value="1"/>
</dbReference>
<dbReference type="HAMAP" id="MF_00966">
    <property type="entry name" value="G6PD"/>
    <property type="match status" value="1"/>
</dbReference>
<dbReference type="PANTHER" id="PTHR23429">
    <property type="entry name" value="GLUCOSE-6-PHOSPHATE 1-DEHYDROGENASE G6PD"/>
    <property type="match status" value="1"/>
</dbReference>
<evidence type="ECO:0000259" key="8">
    <source>
        <dbReference type="Pfam" id="PF02781"/>
    </source>
</evidence>
<dbReference type="InterPro" id="IPR019796">
    <property type="entry name" value="G6P_DH_AS"/>
</dbReference>
<dbReference type="PROSITE" id="PS00069">
    <property type="entry name" value="G6P_DEHYDROGENASE"/>
    <property type="match status" value="1"/>
</dbReference>
<evidence type="ECO:0000256" key="2">
    <source>
        <dbReference type="ARBA" id="ARBA00009975"/>
    </source>
</evidence>
<dbReference type="InterPro" id="IPR022674">
    <property type="entry name" value="G6P_DH_NAD-bd"/>
</dbReference>
<sequence>MKALDIVIFGGTGDLCLRKLMPALYFLHGQGKMAPGSRIIALSRGRMDRDEFRALVLEKLQTFLGAEYEQGRAEAFSGLLDYRDLDIADDKSWDKLSRYLTENGLTTGDMREVIYYMAVPPALFGTVCEQLGRQGLNQENSRLVVEKPLGEDEQSAEAVNTALSASFREDQIYRIDHYLGKEAIQNILTFRFEDGAMEGIWNRDHIDNIQITVAEMVGVEGRANFLDRVGILRDMIQNHLMQILCFLAMDKPESLRADDIRDRKVRVVEALSPVTSWNIDHHVVRAQYGSGLINGQPVPAYVEEIKDKEAPGVGETFVALKALLDNDRWRGVPFYLRTGKRLSGRFAQVVIQFKEAGNNARPDRVIINIQPEMTLYFDDRRMETVSNANGCRIPDAYEKLLGDVILGNQAYFVRHDEIIASWRWIGGIRRAWVDRNIDMHNYTAGSMGPQASDDLLARSGHQWFEG</sequence>
<dbReference type="GO" id="GO:0006006">
    <property type="term" value="P:glucose metabolic process"/>
    <property type="evidence" value="ECO:0007669"/>
    <property type="project" value="UniProtKB-KW"/>
</dbReference>
<feature type="domain" description="Glucose-6-phosphate dehydrogenase NAD-binding" evidence="7">
    <location>
        <begin position="7"/>
        <end position="186"/>
    </location>
</feature>
<keyword evidence="6" id="KW-0119">Carbohydrate metabolism</keyword>
<evidence type="ECO:0000313" key="9">
    <source>
        <dbReference type="EMBL" id="VAW02280.1"/>
    </source>
</evidence>
<dbReference type="AlphaFoldDB" id="A0A3B0SD96"/>
<dbReference type="PANTHER" id="PTHR23429:SF0">
    <property type="entry name" value="GLUCOSE-6-PHOSPHATE 1-DEHYDROGENASE"/>
    <property type="match status" value="1"/>
</dbReference>
<dbReference type="EMBL" id="UOEJ01000159">
    <property type="protein sequence ID" value="VAW02280.1"/>
    <property type="molecule type" value="Genomic_DNA"/>
</dbReference>
<keyword evidence="4" id="KW-0521">NADP</keyword>
<dbReference type="SUPFAM" id="SSF55347">
    <property type="entry name" value="Glyceraldehyde-3-phosphate dehydrogenase-like, C-terminal domain"/>
    <property type="match status" value="1"/>
</dbReference>
<dbReference type="GO" id="GO:0050661">
    <property type="term" value="F:NADP binding"/>
    <property type="evidence" value="ECO:0007669"/>
    <property type="project" value="InterPro"/>
</dbReference>
<reference evidence="9" key="1">
    <citation type="submission" date="2018-06" db="EMBL/GenBank/DDBJ databases">
        <authorList>
            <person name="Zhirakovskaya E."/>
        </authorList>
    </citation>
    <scope>NUCLEOTIDE SEQUENCE</scope>
</reference>
<dbReference type="Pfam" id="PF02781">
    <property type="entry name" value="G6PD_C"/>
    <property type="match status" value="1"/>
</dbReference>
<evidence type="ECO:0000256" key="6">
    <source>
        <dbReference type="ARBA" id="ARBA00023277"/>
    </source>
</evidence>
<comment type="similarity">
    <text evidence="2">Belongs to the glucose-6-phosphate dehydrogenase family.</text>
</comment>
<dbReference type="EC" id="1.1.1.49" evidence="9"/>
<dbReference type="UniPathway" id="UPA00115"/>
<accession>A0A3B0SD96</accession>
<name>A0A3B0SD96_9ZZZZ</name>
<dbReference type="GO" id="GO:0005829">
    <property type="term" value="C:cytosol"/>
    <property type="evidence" value="ECO:0007669"/>
    <property type="project" value="TreeGrafter"/>
</dbReference>
<evidence type="ECO:0000259" key="7">
    <source>
        <dbReference type="Pfam" id="PF00479"/>
    </source>
</evidence>
<keyword evidence="5 9" id="KW-0560">Oxidoreductase</keyword>
<dbReference type="Pfam" id="PF00479">
    <property type="entry name" value="G6PD_N"/>
    <property type="match status" value="1"/>
</dbReference>
<feature type="domain" description="Glucose-6-phosphate dehydrogenase C-terminal" evidence="8">
    <location>
        <begin position="188"/>
        <end position="463"/>
    </location>
</feature>
<dbReference type="GO" id="GO:0009051">
    <property type="term" value="P:pentose-phosphate shunt, oxidative branch"/>
    <property type="evidence" value="ECO:0007669"/>
    <property type="project" value="TreeGrafter"/>
</dbReference>
<dbReference type="GO" id="GO:0004345">
    <property type="term" value="F:glucose-6-phosphate dehydrogenase activity"/>
    <property type="evidence" value="ECO:0007669"/>
    <property type="project" value="UniProtKB-EC"/>
</dbReference>
<evidence type="ECO:0000256" key="1">
    <source>
        <dbReference type="ARBA" id="ARBA00004937"/>
    </source>
</evidence>
<dbReference type="PRINTS" id="PR00079">
    <property type="entry name" value="G6PDHDRGNASE"/>
</dbReference>
<dbReference type="SUPFAM" id="SSF51735">
    <property type="entry name" value="NAD(P)-binding Rossmann-fold domains"/>
    <property type="match status" value="1"/>
</dbReference>
<evidence type="ECO:0000256" key="5">
    <source>
        <dbReference type="ARBA" id="ARBA00023002"/>
    </source>
</evidence>
<dbReference type="InterPro" id="IPR001282">
    <property type="entry name" value="G6P_DH"/>
</dbReference>
<organism evidence="9">
    <name type="scientific">hydrothermal vent metagenome</name>
    <dbReference type="NCBI Taxonomy" id="652676"/>
    <lineage>
        <taxon>unclassified sequences</taxon>
        <taxon>metagenomes</taxon>
        <taxon>ecological metagenomes</taxon>
    </lineage>
</organism>
<dbReference type="NCBIfam" id="TIGR00871">
    <property type="entry name" value="zwf"/>
    <property type="match status" value="1"/>
</dbReference>
<proteinExistence type="inferred from homology"/>
<protein>
    <submittedName>
        <fullName evidence="9">Glucose-6-phosphate 1-dehydrogenase</fullName>
        <ecNumber evidence="9">1.1.1.49</ecNumber>
    </submittedName>
</protein>
<keyword evidence="3" id="KW-0313">Glucose metabolism</keyword>
<comment type="pathway">
    <text evidence="1">Carbohydrate degradation; pentose phosphate pathway; D-ribulose 5-phosphate from D-glucose 6-phosphate (oxidative stage): step 1/3.</text>
</comment>
<evidence type="ECO:0000256" key="3">
    <source>
        <dbReference type="ARBA" id="ARBA00022526"/>
    </source>
</evidence>
<dbReference type="Gene3D" id="3.40.50.720">
    <property type="entry name" value="NAD(P)-binding Rossmann-like Domain"/>
    <property type="match status" value="1"/>
</dbReference>
<gene>
    <name evidence="9" type="ORF">MNBD_ALPHA01-1997</name>
</gene>
<dbReference type="Gene3D" id="3.30.360.10">
    <property type="entry name" value="Dihydrodipicolinate Reductase, domain 2"/>
    <property type="match status" value="1"/>
</dbReference>
<dbReference type="InterPro" id="IPR036291">
    <property type="entry name" value="NAD(P)-bd_dom_sf"/>
</dbReference>